<reference evidence="2" key="1">
    <citation type="journal article" date="2011" name="PLoS Biol.">
        <title>Gene gain and loss during evolution of obligate parasitism in the white rust pathogen of Arabidopsis thaliana.</title>
        <authorList>
            <person name="Kemen E."/>
            <person name="Gardiner A."/>
            <person name="Schultz-Larsen T."/>
            <person name="Kemen A.C."/>
            <person name="Balmuth A.L."/>
            <person name="Robert-Seilaniantz A."/>
            <person name="Bailey K."/>
            <person name="Holub E."/>
            <person name="Studholme D.J."/>
            <person name="Maclean D."/>
            <person name="Jones J.D."/>
        </authorList>
    </citation>
    <scope>NUCLEOTIDE SEQUENCE</scope>
</reference>
<dbReference type="EMBL" id="FR824114">
    <property type="protein sequence ID" value="CCA19346.1"/>
    <property type="molecule type" value="Genomic_DNA"/>
</dbReference>
<evidence type="ECO:0000313" key="2">
    <source>
        <dbReference type="EMBL" id="CCA19346.1"/>
    </source>
</evidence>
<organism evidence="2">
    <name type="scientific">Albugo laibachii Nc14</name>
    <dbReference type="NCBI Taxonomy" id="890382"/>
    <lineage>
        <taxon>Eukaryota</taxon>
        <taxon>Sar</taxon>
        <taxon>Stramenopiles</taxon>
        <taxon>Oomycota</taxon>
        <taxon>Peronosporomycetes</taxon>
        <taxon>Albuginales</taxon>
        <taxon>Albuginaceae</taxon>
        <taxon>Albugo</taxon>
    </lineage>
</organism>
<evidence type="ECO:0000256" key="1">
    <source>
        <dbReference type="SAM" id="SignalP"/>
    </source>
</evidence>
<accession>F0WDR9</accession>
<reference evidence="2" key="2">
    <citation type="submission" date="2011-02" db="EMBL/GenBank/DDBJ databases">
        <authorList>
            <person name="MacLean D."/>
        </authorList>
    </citation>
    <scope>NUCLEOTIDE SEQUENCE</scope>
</reference>
<feature type="signal peptide" evidence="1">
    <location>
        <begin position="1"/>
        <end position="18"/>
    </location>
</feature>
<name>F0WDR9_9STRA</name>
<sequence>MQSLLLLQLLSSFSLITANHHEDANVAGITILKNSSALAISNKALQNNSIKFIGNNVAVQKNTQIKKEATEQAEDVNVAAITILNNSSALAIKNKALQHNAIALIGNNVAIQKSTQIKKEATEQVPAGVELLPNERDVLVVPREAILEQTSFLESDQNDDEHLDADQRSFAPTYRVRFRFRHPQFGILYGYRYPLWYWRRFGHRFYPGPCYFGQQFGEFYFC</sequence>
<protein>
    <submittedName>
        <fullName evidence="2">AlNc14C69G4788 protein</fullName>
    </submittedName>
</protein>
<gene>
    <name evidence="2" type="primary">AlNc14C69G4788</name>
    <name evidence="2" type="ORF">ALNC14_054890</name>
</gene>
<dbReference type="HOGENOM" id="CLU_1247306_0_0_1"/>
<feature type="chain" id="PRO_5003259361" evidence="1">
    <location>
        <begin position="19"/>
        <end position="222"/>
    </location>
</feature>
<dbReference type="AlphaFoldDB" id="F0WDR9"/>
<keyword evidence="1" id="KW-0732">Signal</keyword>
<proteinExistence type="predicted"/>